<organism evidence="1 2">
    <name type="scientific">Leptosia nina</name>
    <dbReference type="NCBI Taxonomy" id="320188"/>
    <lineage>
        <taxon>Eukaryota</taxon>
        <taxon>Metazoa</taxon>
        <taxon>Ecdysozoa</taxon>
        <taxon>Arthropoda</taxon>
        <taxon>Hexapoda</taxon>
        <taxon>Insecta</taxon>
        <taxon>Pterygota</taxon>
        <taxon>Neoptera</taxon>
        <taxon>Endopterygota</taxon>
        <taxon>Lepidoptera</taxon>
        <taxon>Glossata</taxon>
        <taxon>Ditrysia</taxon>
        <taxon>Papilionoidea</taxon>
        <taxon>Pieridae</taxon>
        <taxon>Pierinae</taxon>
        <taxon>Leptosia</taxon>
    </lineage>
</organism>
<keyword evidence="2" id="KW-1185">Reference proteome</keyword>
<accession>A0AAV1K5M6</accession>
<dbReference type="Proteomes" id="UP001497472">
    <property type="component" value="Unassembled WGS sequence"/>
</dbReference>
<evidence type="ECO:0008006" key="3">
    <source>
        <dbReference type="Google" id="ProtNLM"/>
    </source>
</evidence>
<reference evidence="1 2" key="1">
    <citation type="submission" date="2023-11" db="EMBL/GenBank/DDBJ databases">
        <authorList>
            <person name="Okamura Y."/>
        </authorList>
    </citation>
    <scope>NUCLEOTIDE SEQUENCE [LARGE SCALE GENOMIC DNA]</scope>
</reference>
<name>A0AAV1K5M6_9NEOP</name>
<dbReference type="EMBL" id="CAVLEF010000283">
    <property type="protein sequence ID" value="CAK1556244.1"/>
    <property type="molecule type" value="Genomic_DNA"/>
</dbReference>
<proteinExistence type="predicted"/>
<evidence type="ECO:0000313" key="2">
    <source>
        <dbReference type="Proteomes" id="UP001497472"/>
    </source>
</evidence>
<comment type="caution">
    <text evidence="1">The sequence shown here is derived from an EMBL/GenBank/DDBJ whole genome shotgun (WGS) entry which is preliminary data.</text>
</comment>
<gene>
    <name evidence="1" type="ORF">LNINA_LOCUS15008</name>
</gene>
<evidence type="ECO:0000313" key="1">
    <source>
        <dbReference type="EMBL" id="CAK1556244.1"/>
    </source>
</evidence>
<dbReference type="AlphaFoldDB" id="A0AAV1K5M6"/>
<sequence length="257" mass="29102">MRERNMLSTNVLKKQVMLEDVNVPYKFSIDRARNKLFFCINADEFCDQSFRSAILDLDTGVASVVPSIRNGFASAVDNENGAVFLGGSDGIFKYNYSSNDIDKSPIIGQVDVFDMKFKDYLYFIDTFNLDLYLLKDEKKLAVASIDDHGIQHFTFAGNYLILSNSNGLYYLDIENCEFGPVWFSNTVDNVRGLSTDINDVPYLVARDGIYSVHVDNMEVTKLISLDDGSALDFDKNNNMVYSEGRSVIKLHFKEDNI</sequence>
<dbReference type="SUPFAM" id="SSF101898">
    <property type="entry name" value="NHL repeat"/>
    <property type="match status" value="1"/>
</dbReference>
<protein>
    <recommendedName>
        <fullName evidence="3">Ommochrome-binding protein</fullName>
    </recommendedName>
</protein>